<feature type="transmembrane region" description="Helical" evidence="1">
    <location>
        <begin position="194"/>
        <end position="218"/>
    </location>
</feature>
<dbReference type="GO" id="GO:0005886">
    <property type="term" value="C:plasma membrane"/>
    <property type="evidence" value="ECO:0007669"/>
    <property type="project" value="UniProtKB-SubCell"/>
</dbReference>
<gene>
    <name evidence="2" type="ORF">C5L39_07560</name>
</gene>
<feature type="transmembrane region" description="Helical" evidence="1">
    <location>
        <begin position="81"/>
        <end position="101"/>
    </location>
</feature>
<feature type="transmembrane region" description="Helical" evidence="1">
    <location>
        <begin position="163"/>
        <end position="182"/>
    </location>
</feature>
<accession>A0A3M8K713</accession>
<keyword evidence="1" id="KW-0472">Membrane</keyword>
<dbReference type="GO" id="GO:0140359">
    <property type="term" value="F:ABC-type transporter activity"/>
    <property type="evidence" value="ECO:0007669"/>
    <property type="project" value="InterPro"/>
</dbReference>
<dbReference type="OrthoDB" id="3686802at2"/>
<dbReference type="Pfam" id="PF12679">
    <property type="entry name" value="ABC2_membrane_2"/>
    <property type="match status" value="1"/>
</dbReference>
<feature type="transmembrane region" description="Helical" evidence="1">
    <location>
        <begin position="122"/>
        <end position="151"/>
    </location>
</feature>
<protein>
    <recommendedName>
        <fullName evidence="4">ABC transporter permease</fullName>
    </recommendedName>
</protein>
<keyword evidence="1" id="KW-0812">Transmembrane</keyword>
<keyword evidence="3" id="KW-1185">Reference proteome</keyword>
<proteinExistence type="predicted"/>
<evidence type="ECO:0000256" key="1">
    <source>
        <dbReference type="SAM" id="Phobius"/>
    </source>
</evidence>
<sequence length="266" mass="27799">MIPRQVLKMSPNLILHDLRERRVGILVIGFSLGVLSFFALAMSVPMADMLNSITDNLTPALEAFLGGEAPGGYVVGEVFNLIAPIAIVAYAISVGASILAGEEQTKTMSLLSAQPISRLSIFTAKAVVLILALLGAVVLFWAGLALGVWLIDVDATLTEVTAGSVHLFFLGLAFGGLSFGVAAATGQSLWATSIVGTIAVVTYFMNAMLPLAGFDAAAKISPWYYYLGSDPLNNGIDAGHLLVLAAIAAVGFAVSAWAFPRRDLKG</sequence>
<dbReference type="EMBL" id="PTJO01000005">
    <property type="protein sequence ID" value="RNE48362.1"/>
    <property type="molecule type" value="Genomic_DNA"/>
</dbReference>
<evidence type="ECO:0008006" key="4">
    <source>
        <dbReference type="Google" id="ProtNLM"/>
    </source>
</evidence>
<evidence type="ECO:0000313" key="2">
    <source>
        <dbReference type="EMBL" id="RNE48362.1"/>
    </source>
</evidence>
<evidence type="ECO:0000313" key="3">
    <source>
        <dbReference type="Proteomes" id="UP000266975"/>
    </source>
</evidence>
<name>A0A3M8K713_9CORY</name>
<comment type="caution">
    <text evidence="2">The sequence shown here is derived from an EMBL/GenBank/DDBJ whole genome shotgun (WGS) entry which is preliminary data.</text>
</comment>
<dbReference type="Proteomes" id="UP000266975">
    <property type="component" value="Unassembled WGS sequence"/>
</dbReference>
<dbReference type="PANTHER" id="PTHR37305:SF1">
    <property type="entry name" value="MEMBRANE PROTEIN"/>
    <property type="match status" value="1"/>
</dbReference>
<feature type="transmembrane region" description="Helical" evidence="1">
    <location>
        <begin position="23"/>
        <end position="42"/>
    </location>
</feature>
<reference evidence="2 3" key="1">
    <citation type="submission" date="2018-02" db="EMBL/GenBank/DDBJ databases">
        <title>Corynebacterium alimpuense sp. nov., a marine obligate actinomycete isolated from sediments of Valparaiso bay, Chile.</title>
        <authorList>
            <person name="Claverias F."/>
            <person name="Gonzales-Siles L."/>
            <person name="Salva-Serra F."/>
            <person name="Inganaes E."/>
            <person name="Molin K."/>
            <person name="Cumsille A."/>
            <person name="Undabarrena A."/>
            <person name="Couve E."/>
            <person name="Moore E.R.B."/>
            <person name="Gomila M."/>
            <person name="Camara B."/>
        </authorList>
    </citation>
    <scope>NUCLEOTIDE SEQUENCE [LARGE SCALE GENOMIC DNA]</scope>
    <source>
        <strain evidence="2 3">CCUG 69366</strain>
    </source>
</reference>
<organism evidence="2 3">
    <name type="scientific">Corynebacterium alimapuense</name>
    <dbReference type="NCBI Taxonomy" id="1576874"/>
    <lineage>
        <taxon>Bacteria</taxon>
        <taxon>Bacillati</taxon>
        <taxon>Actinomycetota</taxon>
        <taxon>Actinomycetes</taxon>
        <taxon>Mycobacteriales</taxon>
        <taxon>Corynebacteriaceae</taxon>
        <taxon>Corynebacterium</taxon>
    </lineage>
</organism>
<dbReference type="AlphaFoldDB" id="A0A3M8K713"/>
<feature type="transmembrane region" description="Helical" evidence="1">
    <location>
        <begin position="238"/>
        <end position="259"/>
    </location>
</feature>
<dbReference type="PANTHER" id="PTHR37305">
    <property type="entry name" value="INTEGRAL MEMBRANE PROTEIN-RELATED"/>
    <property type="match status" value="1"/>
</dbReference>
<keyword evidence="1" id="KW-1133">Transmembrane helix</keyword>